<keyword evidence="2" id="KW-1185">Reference proteome</keyword>
<dbReference type="Proteomes" id="UP000663088">
    <property type="component" value="Chromosome"/>
</dbReference>
<name>A0ABX7PTE5_9BACT</name>
<reference evidence="1 2" key="1">
    <citation type="submission" date="2020-12" db="EMBL/GenBank/DDBJ databases">
        <authorList>
            <person name="Awala S.I."/>
            <person name="Gwak J.-H."/>
            <person name="Kim S.-J."/>
            <person name="Rhee S.-K."/>
        </authorList>
    </citation>
    <scope>NUCLEOTIDE SEQUENCE [LARGE SCALE GENOMIC DNA]</scope>
    <source>
        <strain evidence="1 2">IT5</strain>
    </source>
</reference>
<dbReference type="EMBL" id="CP065956">
    <property type="protein sequence ID" value="QSR86239.1"/>
    <property type="molecule type" value="Genomic_DNA"/>
</dbReference>
<protein>
    <submittedName>
        <fullName evidence="1">ATP-binding protein</fullName>
    </submittedName>
</protein>
<keyword evidence="1" id="KW-0067">ATP-binding</keyword>
<sequence>MIGFFDKGKERTVGWNLFFGSHTVDPRKIAPPVEGIGKKNLSRLLSVLSPPMKGEQKKIYVLYSYSAGSGKSHLVGRLFQYFSQKFFLVSLPPLFDSRGFFQYFQECLYSELLFPEKAGATGCWPGQATQLDALAYGLLLELVSRAAQKNKSLFRKIRSALAFLKKNPTSLLPEEVVPEWVEWLKRDFLFVLPYLEKEISGWGTLEEDPRDWIKIIYGFSILGQDKRITGMCKNWFFGEPFSSPDPSFFDIPCKTVPGDREQLAKTKIRDFFKLASKIRPFLIVFDHWEKALTDSLSFDRWAENLLELSSLPGTLTLSVGSDQLWNRLKANPRLSALLYPFYVEEPKKEDLEELANSRLNKIKGLHKEKKAELTKLIHGYYGPLSFSSFLRYGYERILPLLKDPRSSLLSYFEATFVEMKLALELNPGLLPFRSPLSWFLTHAVGSLSWINVERIEQSPYFCVRWKVGLQRYVLSFDPPSEALTEDSFSARNQSPSKGTEANEECFLYLLPPLDHPSYRQPKSLREDSGADVLYIDREKYNEIASLYLLFITTFPDLLEQPAVKEKIEALAHLFITRPKRQQQPPSSSEVPQTYYEIVRDTVKDKKSVSYSSLSASLPVMLPQKELLRAAGFSPEILVVPSLSGEPHFLWTE</sequence>
<organism evidence="1 2">
    <name type="scientific">Candidatus Methylacidiphilum infernorum</name>
    <dbReference type="NCBI Taxonomy" id="511746"/>
    <lineage>
        <taxon>Bacteria</taxon>
        <taxon>Pseudomonadati</taxon>
        <taxon>Verrucomicrobiota</taxon>
        <taxon>Methylacidiphilae</taxon>
        <taxon>Methylacidiphilales</taxon>
        <taxon>Methylacidiphilaceae</taxon>
        <taxon>Methylacidiphilum (ex Ratnadevi et al. 2023)</taxon>
    </lineage>
</organism>
<dbReference type="GO" id="GO:0005524">
    <property type="term" value="F:ATP binding"/>
    <property type="evidence" value="ECO:0007669"/>
    <property type="project" value="UniProtKB-KW"/>
</dbReference>
<keyword evidence="1" id="KW-0547">Nucleotide-binding</keyword>
<dbReference type="RefSeq" id="WP_206844968.1">
    <property type="nucleotide sequence ID" value="NZ_CP065956.1"/>
</dbReference>
<accession>A0ABX7PTE5</accession>
<dbReference type="InterPro" id="IPR027417">
    <property type="entry name" value="P-loop_NTPase"/>
</dbReference>
<dbReference type="SUPFAM" id="SSF52540">
    <property type="entry name" value="P-loop containing nucleoside triphosphate hydrolases"/>
    <property type="match status" value="1"/>
</dbReference>
<evidence type="ECO:0000313" key="1">
    <source>
        <dbReference type="EMBL" id="QSR86239.1"/>
    </source>
</evidence>
<gene>
    <name evidence="1" type="ORF">EM20IM_06960</name>
</gene>
<evidence type="ECO:0000313" key="2">
    <source>
        <dbReference type="Proteomes" id="UP000663088"/>
    </source>
</evidence>
<proteinExistence type="predicted"/>